<proteinExistence type="inferred from homology"/>
<dbReference type="eggNOG" id="COG0298">
    <property type="taxonomic scope" value="Bacteria"/>
</dbReference>
<dbReference type="AlphaFoldDB" id="A1VNQ1"/>
<evidence type="ECO:0000256" key="1">
    <source>
        <dbReference type="ARBA" id="ARBA00006018"/>
    </source>
</evidence>
<dbReference type="RefSeq" id="WP_011801360.1">
    <property type="nucleotide sequence ID" value="NC_008781.1"/>
</dbReference>
<dbReference type="Gene3D" id="2.30.30.140">
    <property type="match status" value="1"/>
</dbReference>
<accession>A1VNQ1</accession>
<organism evidence="2 3">
    <name type="scientific">Polaromonas naphthalenivorans (strain CJ2)</name>
    <dbReference type="NCBI Taxonomy" id="365044"/>
    <lineage>
        <taxon>Bacteria</taxon>
        <taxon>Pseudomonadati</taxon>
        <taxon>Pseudomonadota</taxon>
        <taxon>Betaproteobacteria</taxon>
        <taxon>Burkholderiales</taxon>
        <taxon>Comamonadaceae</taxon>
        <taxon>Polaromonas</taxon>
    </lineage>
</organism>
<dbReference type="STRING" id="365044.Pnap_1970"/>
<dbReference type="EMBL" id="CP000529">
    <property type="protein sequence ID" value="ABM37279.1"/>
    <property type="molecule type" value="Genomic_DNA"/>
</dbReference>
<dbReference type="PRINTS" id="PR00445">
    <property type="entry name" value="HUPFHYPC"/>
</dbReference>
<dbReference type="InterPro" id="IPR001109">
    <property type="entry name" value="Hydrogenase_HupF/HypC"/>
</dbReference>
<protein>
    <submittedName>
        <fullName evidence="2">Hydrogenase assembly chaperone hypC/hupF</fullName>
    </submittedName>
</protein>
<dbReference type="PANTHER" id="PTHR35177">
    <property type="entry name" value="HYDROGENASE MATURATION FACTOR HYBG"/>
    <property type="match status" value="1"/>
</dbReference>
<dbReference type="GO" id="GO:1902670">
    <property type="term" value="F:carbon dioxide binding"/>
    <property type="evidence" value="ECO:0007669"/>
    <property type="project" value="TreeGrafter"/>
</dbReference>
<dbReference type="InterPro" id="IPR019812">
    <property type="entry name" value="Hydgase_assmbl_chp_CS"/>
</dbReference>
<gene>
    <name evidence="2" type="ordered locus">Pnap_1970</name>
</gene>
<name>A1VNQ1_POLNA</name>
<dbReference type="GO" id="GO:0005506">
    <property type="term" value="F:iron ion binding"/>
    <property type="evidence" value="ECO:0007669"/>
    <property type="project" value="TreeGrafter"/>
</dbReference>
<dbReference type="GO" id="GO:0051604">
    <property type="term" value="P:protein maturation"/>
    <property type="evidence" value="ECO:0007669"/>
    <property type="project" value="TreeGrafter"/>
</dbReference>
<dbReference type="PROSITE" id="PS01097">
    <property type="entry name" value="HUPF_HYPC"/>
    <property type="match status" value="1"/>
</dbReference>
<dbReference type="KEGG" id="pna:Pnap_1970"/>
<dbReference type="NCBIfam" id="TIGR00074">
    <property type="entry name" value="hypC_hupF"/>
    <property type="match status" value="1"/>
</dbReference>
<dbReference type="SUPFAM" id="SSF159127">
    <property type="entry name" value="HupF/HypC-like"/>
    <property type="match status" value="1"/>
</dbReference>
<evidence type="ECO:0000313" key="2">
    <source>
        <dbReference type="EMBL" id="ABM37279.1"/>
    </source>
</evidence>
<evidence type="ECO:0000313" key="3">
    <source>
        <dbReference type="Proteomes" id="UP000000644"/>
    </source>
</evidence>
<keyword evidence="3" id="KW-1185">Reference proteome</keyword>
<dbReference type="Proteomes" id="UP000000644">
    <property type="component" value="Chromosome"/>
</dbReference>
<dbReference type="Pfam" id="PF01455">
    <property type="entry name" value="HupF_HypC"/>
    <property type="match status" value="1"/>
</dbReference>
<sequence length="108" mass="11798">MCIGIPMQVLSLEPGHANCQGRGQARRVRTALVGSVAAGDWLLVFLDSAQECIDAQRAQEINATLDLLEAVLQGHETKNTPDRLDHVAFELPSRMSREQLLALSTGIY</sequence>
<dbReference type="OrthoDB" id="9806017at2"/>
<dbReference type="HOGENOM" id="CLU_2104361_0_0_4"/>
<dbReference type="PANTHER" id="PTHR35177:SF2">
    <property type="entry name" value="HYDROGENASE MATURATION FACTOR HYBG"/>
    <property type="match status" value="1"/>
</dbReference>
<reference evidence="3" key="1">
    <citation type="journal article" date="2009" name="Environ. Microbiol.">
        <title>The genome of Polaromonas naphthalenivorans strain CJ2, isolated from coal tar-contaminated sediment, reveals physiological and metabolic versatility and evolution through extensive horizontal gene transfer.</title>
        <authorList>
            <person name="Yagi J.M."/>
            <person name="Sims D."/>
            <person name="Brettin T."/>
            <person name="Bruce D."/>
            <person name="Madsen E.L."/>
        </authorList>
    </citation>
    <scope>NUCLEOTIDE SEQUENCE [LARGE SCALE GENOMIC DNA]</scope>
    <source>
        <strain evidence="3">CJ2</strain>
    </source>
</reference>
<comment type="similarity">
    <text evidence="1">Belongs to the HupF/HypC family.</text>
</comment>